<proteinExistence type="predicted"/>
<evidence type="ECO:0000313" key="6">
    <source>
        <dbReference type="EnsemblPlants" id="KEH29664"/>
    </source>
</evidence>
<evidence type="ECO:0000313" key="5">
    <source>
        <dbReference type="EMBL" id="RHN60300.1"/>
    </source>
</evidence>
<protein>
    <submittedName>
        <fullName evidence="4">Late embryogenesis abundant hydroxyproline-rich glycoprotein</fullName>
    </submittedName>
</protein>
<reference evidence="6" key="3">
    <citation type="submission" date="2015-04" db="UniProtKB">
        <authorList>
            <consortium name="EnsemblPlants"/>
        </authorList>
    </citation>
    <scope>IDENTIFICATION</scope>
    <source>
        <strain evidence="6">cv. Jemalong A17</strain>
    </source>
</reference>
<dbReference type="EnsemblPlants" id="KEH29664">
    <property type="protein sequence ID" value="KEH29664"/>
    <property type="gene ID" value="MTR_4g046830"/>
</dbReference>
<dbReference type="InterPro" id="IPR044839">
    <property type="entry name" value="NDR1-like"/>
</dbReference>
<keyword evidence="3" id="KW-0812">Transmembrane</keyword>
<dbReference type="EMBL" id="PSQE01000004">
    <property type="protein sequence ID" value="RHN60300.1"/>
    <property type="molecule type" value="Genomic_DNA"/>
</dbReference>
<comment type="subcellular location">
    <subcellularLocation>
        <location evidence="1">Membrane</location>
    </subcellularLocation>
</comment>
<dbReference type="AlphaFoldDB" id="A0A072UIS4"/>
<accession>A0A072UIS4</accession>
<keyword evidence="7" id="KW-1185">Reference proteome</keyword>
<evidence type="ECO:0000256" key="1">
    <source>
        <dbReference type="ARBA" id="ARBA00004370"/>
    </source>
</evidence>
<evidence type="ECO:0000313" key="4">
    <source>
        <dbReference type="EMBL" id="KEH29664.1"/>
    </source>
</evidence>
<name>A0A072UIS4_MEDTR</name>
<feature type="transmembrane region" description="Helical" evidence="3">
    <location>
        <begin position="50"/>
        <end position="67"/>
    </location>
</feature>
<reference evidence="5" key="4">
    <citation type="journal article" date="2018" name="Nat. Plants">
        <title>Whole-genome landscape of Medicago truncatula symbiotic genes.</title>
        <authorList>
            <person name="Pecrix Y."/>
            <person name="Gamas P."/>
            <person name="Carrere S."/>
        </authorList>
    </citation>
    <scope>NUCLEOTIDE SEQUENCE</scope>
    <source>
        <tissue evidence="5">Leaves</tissue>
    </source>
</reference>
<gene>
    <name evidence="4" type="ordered locus">MTR_4g046830</name>
    <name evidence="5" type="ORF">MtrunA17_Chr4g0024271</name>
</gene>
<reference evidence="4 7" key="2">
    <citation type="journal article" date="2014" name="BMC Genomics">
        <title>An improved genome release (version Mt4.0) for the model legume Medicago truncatula.</title>
        <authorList>
            <person name="Tang H."/>
            <person name="Krishnakumar V."/>
            <person name="Bidwell S."/>
            <person name="Rosen B."/>
            <person name="Chan A."/>
            <person name="Zhou S."/>
            <person name="Gentzbittel L."/>
            <person name="Childs K.L."/>
            <person name="Yandell M."/>
            <person name="Gundlach H."/>
            <person name="Mayer K.F."/>
            <person name="Schwartz D.C."/>
            <person name="Town C.D."/>
        </authorList>
    </citation>
    <scope>GENOME REANNOTATION</scope>
    <source>
        <strain evidence="4">A17</strain>
        <strain evidence="6 7">cv. Jemalong A17</strain>
    </source>
</reference>
<dbReference type="PANTHER" id="PTHR31234:SF2">
    <property type="entry name" value="OS05G0199100 PROTEIN"/>
    <property type="match status" value="1"/>
</dbReference>
<dbReference type="Proteomes" id="UP000002051">
    <property type="component" value="Chromosome 4"/>
</dbReference>
<dbReference type="Proteomes" id="UP000265566">
    <property type="component" value="Chromosome 4"/>
</dbReference>
<dbReference type="GO" id="GO:0098542">
    <property type="term" value="P:defense response to other organism"/>
    <property type="evidence" value="ECO:0007669"/>
    <property type="project" value="InterPro"/>
</dbReference>
<organism evidence="4 7">
    <name type="scientific">Medicago truncatula</name>
    <name type="common">Barrel medic</name>
    <name type="synonym">Medicago tribuloides</name>
    <dbReference type="NCBI Taxonomy" id="3880"/>
    <lineage>
        <taxon>Eukaryota</taxon>
        <taxon>Viridiplantae</taxon>
        <taxon>Streptophyta</taxon>
        <taxon>Embryophyta</taxon>
        <taxon>Tracheophyta</taxon>
        <taxon>Spermatophyta</taxon>
        <taxon>Magnoliopsida</taxon>
        <taxon>eudicotyledons</taxon>
        <taxon>Gunneridae</taxon>
        <taxon>Pentapetalae</taxon>
        <taxon>rosids</taxon>
        <taxon>fabids</taxon>
        <taxon>Fabales</taxon>
        <taxon>Fabaceae</taxon>
        <taxon>Papilionoideae</taxon>
        <taxon>50 kb inversion clade</taxon>
        <taxon>NPAAA clade</taxon>
        <taxon>Hologalegina</taxon>
        <taxon>IRL clade</taxon>
        <taxon>Trifolieae</taxon>
        <taxon>Medicago</taxon>
    </lineage>
</organism>
<dbReference type="PANTHER" id="PTHR31234">
    <property type="entry name" value="LATE EMBRYOGENESIS ABUNDANT (LEA) HYDROXYPROLINE-RICH GLYCOPROTEIN FAMILY"/>
    <property type="match status" value="1"/>
</dbReference>
<keyword evidence="3" id="KW-1133">Transmembrane helix</keyword>
<evidence type="ECO:0000256" key="3">
    <source>
        <dbReference type="SAM" id="Phobius"/>
    </source>
</evidence>
<evidence type="ECO:0000256" key="2">
    <source>
        <dbReference type="ARBA" id="ARBA00023136"/>
    </source>
</evidence>
<dbReference type="EMBL" id="CM001220">
    <property type="protein sequence ID" value="KEH29664.1"/>
    <property type="molecule type" value="Genomic_DNA"/>
</dbReference>
<dbReference type="STRING" id="3880.A0A072UIS4"/>
<evidence type="ECO:0000313" key="7">
    <source>
        <dbReference type="Proteomes" id="UP000002051"/>
    </source>
</evidence>
<dbReference type="HOGENOM" id="CLU_050605_4_1_1"/>
<keyword evidence="2 3" id="KW-0472">Membrane</keyword>
<reference evidence="4 7" key="1">
    <citation type="journal article" date="2011" name="Nature">
        <title>The Medicago genome provides insight into the evolution of rhizobial symbioses.</title>
        <authorList>
            <person name="Young N.D."/>
            <person name="Debelle F."/>
            <person name="Oldroyd G.E."/>
            <person name="Geurts R."/>
            <person name="Cannon S.B."/>
            <person name="Udvardi M.K."/>
            <person name="Benedito V.A."/>
            <person name="Mayer K.F."/>
            <person name="Gouzy J."/>
            <person name="Schoof H."/>
            <person name="Van de Peer Y."/>
            <person name="Proost S."/>
            <person name="Cook D.R."/>
            <person name="Meyers B.C."/>
            <person name="Spannagl M."/>
            <person name="Cheung F."/>
            <person name="De Mita S."/>
            <person name="Krishnakumar V."/>
            <person name="Gundlach H."/>
            <person name="Zhou S."/>
            <person name="Mudge J."/>
            <person name="Bharti A.K."/>
            <person name="Murray J.D."/>
            <person name="Naoumkina M.A."/>
            <person name="Rosen B."/>
            <person name="Silverstein K.A."/>
            <person name="Tang H."/>
            <person name="Rombauts S."/>
            <person name="Zhao P.X."/>
            <person name="Zhou P."/>
            <person name="Barbe V."/>
            <person name="Bardou P."/>
            <person name="Bechner M."/>
            <person name="Bellec A."/>
            <person name="Berger A."/>
            <person name="Berges H."/>
            <person name="Bidwell S."/>
            <person name="Bisseling T."/>
            <person name="Choisne N."/>
            <person name="Couloux A."/>
            <person name="Denny R."/>
            <person name="Deshpande S."/>
            <person name="Dai X."/>
            <person name="Doyle J.J."/>
            <person name="Dudez A.M."/>
            <person name="Farmer A.D."/>
            <person name="Fouteau S."/>
            <person name="Franken C."/>
            <person name="Gibelin C."/>
            <person name="Gish J."/>
            <person name="Goldstein S."/>
            <person name="Gonzalez A.J."/>
            <person name="Green P.J."/>
            <person name="Hallab A."/>
            <person name="Hartog M."/>
            <person name="Hua A."/>
            <person name="Humphray S.J."/>
            <person name="Jeong D.H."/>
            <person name="Jing Y."/>
            <person name="Jocker A."/>
            <person name="Kenton S.M."/>
            <person name="Kim D.J."/>
            <person name="Klee K."/>
            <person name="Lai H."/>
            <person name="Lang C."/>
            <person name="Lin S."/>
            <person name="Macmil S.L."/>
            <person name="Magdelenat G."/>
            <person name="Matthews L."/>
            <person name="McCorrison J."/>
            <person name="Monaghan E.L."/>
            <person name="Mun J.H."/>
            <person name="Najar F.Z."/>
            <person name="Nicholson C."/>
            <person name="Noirot C."/>
            <person name="O'Bleness M."/>
            <person name="Paule C.R."/>
            <person name="Poulain J."/>
            <person name="Prion F."/>
            <person name="Qin B."/>
            <person name="Qu C."/>
            <person name="Retzel E.F."/>
            <person name="Riddle C."/>
            <person name="Sallet E."/>
            <person name="Samain S."/>
            <person name="Samson N."/>
            <person name="Sanders I."/>
            <person name="Saurat O."/>
            <person name="Scarpelli C."/>
            <person name="Schiex T."/>
            <person name="Segurens B."/>
            <person name="Severin A.J."/>
            <person name="Sherrier D.J."/>
            <person name="Shi R."/>
            <person name="Sims S."/>
            <person name="Singer S.R."/>
            <person name="Sinharoy S."/>
            <person name="Sterck L."/>
            <person name="Viollet A."/>
            <person name="Wang B.B."/>
            <person name="Wang K."/>
            <person name="Wang M."/>
            <person name="Wang X."/>
            <person name="Warfsmann J."/>
            <person name="Weissenbach J."/>
            <person name="White D.D."/>
            <person name="White J.D."/>
            <person name="Wiley G.B."/>
            <person name="Wincker P."/>
            <person name="Xing Y."/>
            <person name="Yang L."/>
            <person name="Yao Z."/>
            <person name="Ying F."/>
            <person name="Zhai J."/>
            <person name="Zhou L."/>
            <person name="Zuber A."/>
            <person name="Denarie J."/>
            <person name="Dixon R.A."/>
            <person name="May G.D."/>
            <person name="Schwartz D.C."/>
            <person name="Rogers J."/>
            <person name="Quetier F."/>
            <person name="Town C.D."/>
            <person name="Roe B.A."/>
        </authorList>
    </citation>
    <scope>NUCLEOTIDE SEQUENCE [LARGE SCALE GENOMIC DNA]</scope>
    <source>
        <strain evidence="4">A17</strain>
        <strain evidence="6 7">cv. Jemalong A17</strain>
    </source>
</reference>
<feature type="transmembrane region" description="Helical" evidence="3">
    <location>
        <begin position="9"/>
        <end position="30"/>
    </location>
</feature>
<sequence>MISKCFKIFLLVSIISLIIVSIVIILVFTTFEAKNPVVHLYPVDLDKVEFFTPGVTIVNLTMIISVMNPNYGIYKTENTTGFVSYQKTVVAMVPVDAQTLPGHATTNVSVTAGLMSHKLMTNENFVADVGDGSFNMTTRTTFHGKVHLLKIIKIKALVNMYCDILFKMDPMDAVSSCVTHMRVL</sequence>
<dbReference type="Gramene" id="rna22592">
    <property type="protein sequence ID" value="RHN60300.1"/>
    <property type="gene ID" value="gene22592"/>
</dbReference>
<dbReference type="GO" id="GO:0016020">
    <property type="term" value="C:membrane"/>
    <property type="evidence" value="ECO:0007669"/>
    <property type="project" value="UniProtKB-SubCell"/>
</dbReference>